<dbReference type="EMBL" id="PJQL01001131">
    <property type="protein sequence ID" value="RCH90378.1"/>
    <property type="molecule type" value="Genomic_DNA"/>
</dbReference>
<protein>
    <submittedName>
        <fullName evidence="1">Uncharacterized protein</fullName>
    </submittedName>
</protein>
<accession>A0A367JKB7</accession>
<dbReference type="Proteomes" id="UP000252139">
    <property type="component" value="Unassembled WGS sequence"/>
</dbReference>
<dbReference type="AlphaFoldDB" id="A0A367JKB7"/>
<keyword evidence="2" id="KW-1185">Reference proteome</keyword>
<feature type="non-terminal residue" evidence="1">
    <location>
        <position position="116"/>
    </location>
</feature>
<dbReference type="STRING" id="86630.A0A367JKB7"/>
<evidence type="ECO:0000313" key="1">
    <source>
        <dbReference type="EMBL" id="RCH90378.1"/>
    </source>
</evidence>
<name>A0A367JKB7_RHIAZ</name>
<gene>
    <name evidence="1" type="ORF">CU097_004825</name>
</gene>
<dbReference type="OrthoDB" id="2290338at2759"/>
<comment type="caution">
    <text evidence="1">The sequence shown here is derived from an EMBL/GenBank/DDBJ whole genome shotgun (WGS) entry which is preliminary data.</text>
</comment>
<proteinExistence type="predicted"/>
<evidence type="ECO:0000313" key="2">
    <source>
        <dbReference type="Proteomes" id="UP000252139"/>
    </source>
</evidence>
<sequence length="116" mass="13273">MIALNNQDELNMEEHVQHILAISSILLVQDDRWHPDIQGTFGKQNLLNIHKALQEQFFVGTYTPVFNTTVSNTVLDIIKNLKCEEISRTDAQIDLLLLARNSFKIESKIIRSVSIL</sequence>
<reference evidence="1 2" key="1">
    <citation type="journal article" date="2018" name="G3 (Bethesda)">
        <title>Phylogenetic and Phylogenomic Definition of Rhizopus Species.</title>
        <authorList>
            <person name="Gryganskyi A.P."/>
            <person name="Golan J."/>
            <person name="Dolatabadi S."/>
            <person name="Mondo S."/>
            <person name="Robb S."/>
            <person name="Idnurm A."/>
            <person name="Muszewska A."/>
            <person name="Steczkiewicz K."/>
            <person name="Masonjones S."/>
            <person name="Liao H.L."/>
            <person name="Gajdeczka M.T."/>
            <person name="Anike F."/>
            <person name="Vuek A."/>
            <person name="Anishchenko I.M."/>
            <person name="Voigt K."/>
            <person name="de Hoog G.S."/>
            <person name="Smith M.E."/>
            <person name="Heitman J."/>
            <person name="Vilgalys R."/>
            <person name="Stajich J.E."/>
        </authorList>
    </citation>
    <scope>NUCLEOTIDE SEQUENCE [LARGE SCALE GENOMIC DNA]</scope>
    <source>
        <strain evidence="1 2">CBS 357.93</strain>
    </source>
</reference>
<organism evidence="1 2">
    <name type="scientific">Rhizopus azygosporus</name>
    <name type="common">Rhizopus microsporus var. azygosporus</name>
    <dbReference type="NCBI Taxonomy" id="86630"/>
    <lineage>
        <taxon>Eukaryota</taxon>
        <taxon>Fungi</taxon>
        <taxon>Fungi incertae sedis</taxon>
        <taxon>Mucoromycota</taxon>
        <taxon>Mucoromycotina</taxon>
        <taxon>Mucoromycetes</taxon>
        <taxon>Mucorales</taxon>
        <taxon>Mucorineae</taxon>
        <taxon>Rhizopodaceae</taxon>
        <taxon>Rhizopus</taxon>
    </lineage>
</organism>